<proteinExistence type="predicted"/>
<organism evidence="1 2">
    <name type="scientific">Pararge aegeria aegeria</name>
    <dbReference type="NCBI Taxonomy" id="348720"/>
    <lineage>
        <taxon>Eukaryota</taxon>
        <taxon>Metazoa</taxon>
        <taxon>Ecdysozoa</taxon>
        <taxon>Arthropoda</taxon>
        <taxon>Hexapoda</taxon>
        <taxon>Insecta</taxon>
        <taxon>Pterygota</taxon>
        <taxon>Neoptera</taxon>
        <taxon>Endopterygota</taxon>
        <taxon>Lepidoptera</taxon>
        <taxon>Glossata</taxon>
        <taxon>Ditrysia</taxon>
        <taxon>Papilionoidea</taxon>
        <taxon>Nymphalidae</taxon>
        <taxon>Satyrinae</taxon>
        <taxon>Satyrini</taxon>
        <taxon>Parargina</taxon>
        <taxon>Pararge</taxon>
    </lineage>
</organism>
<protein>
    <submittedName>
        <fullName evidence="1">Jg19472 protein</fullName>
    </submittedName>
</protein>
<accession>A0A8S4RAJ0</accession>
<dbReference type="EMBL" id="CAKXAJ010024851">
    <property type="protein sequence ID" value="CAH2231653.1"/>
    <property type="molecule type" value="Genomic_DNA"/>
</dbReference>
<dbReference type="OrthoDB" id="5812619at2759"/>
<gene>
    <name evidence="1" type="primary">jg19472</name>
    <name evidence="1" type="ORF">PAEG_LOCUS10125</name>
</gene>
<comment type="caution">
    <text evidence="1">The sequence shown here is derived from an EMBL/GenBank/DDBJ whole genome shotgun (WGS) entry which is preliminary data.</text>
</comment>
<evidence type="ECO:0000313" key="2">
    <source>
        <dbReference type="Proteomes" id="UP000838756"/>
    </source>
</evidence>
<name>A0A8S4RAJ0_9NEOP</name>
<reference evidence="1" key="1">
    <citation type="submission" date="2022-03" db="EMBL/GenBank/DDBJ databases">
        <authorList>
            <person name="Lindestad O."/>
        </authorList>
    </citation>
    <scope>NUCLEOTIDE SEQUENCE</scope>
</reference>
<keyword evidence="2" id="KW-1185">Reference proteome</keyword>
<dbReference type="Proteomes" id="UP000838756">
    <property type="component" value="Unassembled WGS sequence"/>
</dbReference>
<sequence>MEEQFSIVEDITDPSLMENILSRLDEIQLEDEEFMQILLSKQNEMVVTWDQPWYQMANCLTRPLDQSNCKETAMFRTDAICSDESKKIHKNWKKFQKNFDVPNKPICLARWKNKEKCRSPSTPEEFVRRFVISFLARGLERNLYQVHKHFLNRYGSLNKGKYWKYEENAMEVCLYHCPKNAVIYLSAVLSREPRGIYKRLWQMFNGKPERKKLKWTLQLATKFLKLLMEHSGETVVDNLKQKKFEKSVWLKLEGDIGQQYIYLQQFWQDELHVQLFVKADVKINKLRRKVFKTLRLYPYKVWTDIRWKEVAKHFADGFSHRFLYKICYFLVFKSINKLRTHPLEEVIIHGIEKSKLVPNKRLKTLVFNENKELEIIKYSNKMLY</sequence>
<evidence type="ECO:0000313" key="1">
    <source>
        <dbReference type="EMBL" id="CAH2231653.1"/>
    </source>
</evidence>
<dbReference type="AlphaFoldDB" id="A0A8S4RAJ0"/>